<dbReference type="Proteomes" id="UP001144205">
    <property type="component" value="Unassembled WGS sequence"/>
</dbReference>
<feature type="domain" description="Translocation and assembly module TamB C-terminal" evidence="6">
    <location>
        <begin position="910"/>
        <end position="1258"/>
    </location>
</feature>
<keyword evidence="4" id="KW-0472">Membrane</keyword>
<keyword evidence="5" id="KW-0732">Signal</keyword>
<name>A0ABQ5LY48_9RHOB</name>
<dbReference type="PANTHER" id="PTHR36985:SF1">
    <property type="entry name" value="TRANSLOCATION AND ASSEMBLY MODULE SUBUNIT TAMB"/>
    <property type="match status" value="1"/>
</dbReference>
<dbReference type="PANTHER" id="PTHR36985">
    <property type="entry name" value="TRANSLOCATION AND ASSEMBLY MODULE SUBUNIT TAMB"/>
    <property type="match status" value="1"/>
</dbReference>
<evidence type="ECO:0000259" key="6">
    <source>
        <dbReference type="Pfam" id="PF04357"/>
    </source>
</evidence>
<organism evidence="7 8">
    <name type="scientific">Sinisalibacter aestuarii</name>
    <dbReference type="NCBI Taxonomy" id="2949426"/>
    <lineage>
        <taxon>Bacteria</taxon>
        <taxon>Pseudomonadati</taxon>
        <taxon>Pseudomonadota</taxon>
        <taxon>Alphaproteobacteria</taxon>
        <taxon>Rhodobacterales</taxon>
        <taxon>Roseobacteraceae</taxon>
        <taxon>Sinisalibacter</taxon>
    </lineage>
</organism>
<gene>
    <name evidence="7" type="ORF">STA1M1_34220</name>
</gene>
<protein>
    <submittedName>
        <fullName evidence="7">Translocation/assembly module TamB</fullName>
    </submittedName>
</protein>
<dbReference type="Pfam" id="PF04357">
    <property type="entry name" value="TamB"/>
    <property type="match status" value="1"/>
</dbReference>
<keyword evidence="3" id="KW-1133">Transmembrane helix</keyword>
<evidence type="ECO:0000313" key="7">
    <source>
        <dbReference type="EMBL" id="GKY89553.1"/>
    </source>
</evidence>
<keyword evidence="8" id="KW-1185">Reference proteome</keyword>
<evidence type="ECO:0000256" key="4">
    <source>
        <dbReference type="ARBA" id="ARBA00023136"/>
    </source>
</evidence>
<keyword evidence="2" id="KW-0812">Transmembrane</keyword>
<evidence type="ECO:0000256" key="1">
    <source>
        <dbReference type="ARBA" id="ARBA00004167"/>
    </source>
</evidence>
<evidence type="ECO:0000256" key="5">
    <source>
        <dbReference type="SAM" id="SignalP"/>
    </source>
</evidence>
<dbReference type="RefSeq" id="WP_281843576.1">
    <property type="nucleotide sequence ID" value="NZ_BROH01000013.1"/>
</dbReference>
<reference evidence="7" key="1">
    <citation type="journal article" date="2023" name="Int. J. Syst. Evol. Microbiol.">
        <title>Sinisalibacter aestuarii sp. nov., isolated from estuarine sediment of the Arakawa River.</title>
        <authorList>
            <person name="Arafat S.T."/>
            <person name="Hirano S."/>
            <person name="Sato A."/>
            <person name="Takeuchi K."/>
            <person name="Yasuda T."/>
            <person name="Terahara T."/>
            <person name="Hamada M."/>
            <person name="Kobayashi T."/>
        </authorList>
    </citation>
    <scope>NUCLEOTIDE SEQUENCE</scope>
    <source>
        <strain evidence="7">B-399</strain>
    </source>
</reference>
<evidence type="ECO:0000256" key="3">
    <source>
        <dbReference type="ARBA" id="ARBA00022989"/>
    </source>
</evidence>
<feature type="signal peptide" evidence="5">
    <location>
        <begin position="1"/>
        <end position="21"/>
    </location>
</feature>
<evidence type="ECO:0000256" key="2">
    <source>
        <dbReference type="ARBA" id="ARBA00022692"/>
    </source>
</evidence>
<proteinExistence type="predicted"/>
<dbReference type="InterPro" id="IPR007452">
    <property type="entry name" value="TamB_C"/>
</dbReference>
<evidence type="ECO:0000313" key="8">
    <source>
        <dbReference type="Proteomes" id="UP001144205"/>
    </source>
</evidence>
<comment type="caution">
    <text evidence="7">The sequence shown here is derived from an EMBL/GenBank/DDBJ whole genome shotgun (WGS) entry which is preliminary data.</text>
</comment>
<comment type="subcellular location">
    <subcellularLocation>
        <location evidence="1">Membrane</location>
        <topology evidence="1">Single-pass membrane protein</topology>
    </subcellularLocation>
</comment>
<accession>A0ABQ5LY48</accession>
<dbReference type="EMBL" id="BROH01000013">
    <property type="protein sequence ID" value="GKY89553.1"/>
    <property type="molecule type" value="Genomic_DNA"/>
</dbReference>
<feature type="chain" id="PRO_5046102244" evidence="5">
    <location>
        <begin position="22"/>
        <end position="1258"/>
    </location>
</feature>
<sequence>MRPLRALLLALAALIALPLLAQDSETDDKTFLENWLEKNLSAAGRDVQVTGFAGALSSHATMERLTIADDEGVWLTLTGAELDWTRSALLTGRLAIDALSADTIEISRRPVAVSDGPQAEVSDFALPELPVSINIGAISAARVVLGAPVLGVAAELSLDGAGWLDGGAGEAQMALTRIDGAEGRFTIDAAYSNNDKVLSLDLDLTEGANGIVATLTGLPGGPPLALTLAGTGPVDAFDADLTLATDGADRLAGNLTLARGTPAAGAEAASAPLGFHADLAGDPSPLFAQEYRAFFGTDVQLTVDGQREADGRLMLSGFEIATDALDLTGSAVIGANGWPERAALTGTIAAEDGAPVLLPMSGPQTRLTRAEISFDYDSATGDEWRARLALLNLARPGIGIASIALGAGGTLEPGGTGALPNLAGRAAIRASGIVADDPQGAGMLGESLAGSLNFSRSTNAPLALTDIALSGPDYGLTGALTLDTDWDKLDLIASGDVTLTAGDLARFAPATGQALTGAANLRLTGEMALPGGPFDVEIAGTAQDLGIGIAELDRLFAGASSLSLAAMRDETGTKIERLAIEAPGARAEASGLLTSEDSRIEAMLDLPDATLVADELEGALHLQGTAQQTGEVWAVELAGEAPGDAVLDFTGNIELGPDGPGTIEGEASGEIARLAVYSGLVGRGMTGGAKLSLSGSYDVPTGAFDLTGEARGRDLGFGLGTLDSLIDGASRASFALRQDAGGTLFIDTFELTTPDLAASATGTAAGGLPRIEASARLNDLAMLVPGLPGAFTANGTATLGDNGWQIGAEGTGPGGTTLRASGTLAADGARGDLALSGRAPLALANGFIAPRQLSGMAAYDLRLTGPLALASLSGTVTTEAARASLPTFRIAFDPVRATVQIAGGRATLDVTARSSTTGRVTVTGPVALSAPYPADLAIAFRNLSLTDPSLYDIRSRGQITLSGPLTGGAMIAGNVELLNVELQIPETGFGADGSLEGLQHVGEPADVRATRARAGQLGGGGGGSGGAVYGLDLTVSAPNAVFIRGRGLDAELGGSLRLGGSTANVIAEGGFSLIRGRLDLLGNRLVLKEGTASLQGNLDPNLHFLAETQAEDVTVRIALDGRASDPSVTFTSSPDLPEDEILARLVFGRGLDEISAFQALKLASAIATLSGKGGAGTIGRLREGFGLDDLDVTTDENGELAVRAGTYISDNIYTDVTVGAEGQAEINLNLTLTPNITAKGSVSSDGNTGIGIFFEKDY</sequence>